<dbReference type="Proteomes" id="UP001058003">
    <property type="component" value="Chromosome"/>
</dbReference>
<protein>
    <submittedName>
        <fullName evidence="1">Uncharacterized protein</fullName>
    </submittedName>
</protein>
<organism evidence="1 2">
    <name type="scientific">Dactylosporangium aurantiacum</name>
    <dbReference type="NCBI Taxonomy" id="35754"/>
    <lineage>
        <taxon>Bacteria</taxon>
        <taxon>Bacillati</taxon>
        <taxon>Actinomycetota</taxon>
        <taxon>Actinomycetes</taxon>
        <taxon>Micromonosporales</taxon>
        <taxon>Micromonosporaceae</taxon>
        <taxon>Dactylosporangium</taxon>
    </lineage>
</organism>
<keyword evidence="2" id="KW-1185">Reference proteome</keyword>
<dbReference type="RefSeq" id="WP_156089282.1">
    <property type="nucleotide sequence ID" value="NZ_CP073767.1"/>
</dbReference>
<proteinExistence type="predicted"/>
<evidence type="ECO:0000313" key="2">
    <source>
        <dbReference type="Proteomes" id="UP001058003"/>
    </source>
</evidence>
<name>A0A9Q9IC38_9ACTN</name>
<sequence>MRPEDVLAGTDWSAVPHAYENDPGMPSTPEVLAGLLDGSFDRRGRAVFDLHLLVHHQGGLHAATAPAVRFAVAALDDPRGLAPVTPRHGPGPVPVRAALLDWLASVMGAAAEPEERRPGWPADVAACRALRPLVHGAAAPWRADPDPAVAAGALRAVLACLLDAPELAGHRPAAAGWLRGAFTTLDRRSRAVAVLALQEWGHDTSRFAGSDPDPLVRAAAAIRSVDPGGADALRAVLVEPAARLWCTQLLPHYGPIMLCHVLPAAVDRVPLGELAPALDVFLGSAPPVVYVADWGARLRARLVSAADDDRRALLAVIGRRCFGPDAPHRWTDFDARAALEDLVAA</sequence>
<dbReference type="KEGG" id="daur:Daura_27045"/>
<dbReference type="AlphaFoldDB" id="A0A9Q9IC38"/>
<accession>A0A9Q9IC38</accession>
<dbReference type="OrthoDB" id="292843at2"/>
<evidence type="ECO:0000313" key="1">
    <source>
        <dbReference type="EMBL" id="UWZ50488.1"/>
    </source>
</evidence>
<gene>
    <name evidence="1" type="ORF">Daura_27045</name>
</gene>
<dbReference type="EMBL" id="CP073767">
    <property type="protein sequence ID" value="UWZ50488.1"/>
    <property type="molecule type" value="Genomic_DNA"/>
</dbReference>
<reference evidence="1" key="1">
    <citation type="submission" date="2021-04" db="EMBL/GenBank/DDBJ databases">
        <title>Dactylosporangium aurantiacum NRRL B-8018 full assembly.</title>
        <authorList>
            <person name="Hartkoorn R.C."/>
            <person name="Beaudoing E."/>
            <person name="Hot D."/>
        </authorList>
    </citation>
    <scope>NUCLEOTIDE SEQUENCE</scope>
    <source>
        <strain evidence="1">NRRL B-8018</strain>
    </source>
</reference>